<feature type="domain" description="Thioesterase" evidence="3">
    <location>
        <begin position="51"/>
        <end position="125"/>
    </location>
</feature>
<evidence type="ECO:0000313" key="5">
    <source>
        <dbReference type="Proteomes" id="UP001469365"/>
    </source>
</evidence>
<sequence length="140" mass="15290">MDKEATDFLKRLEREAEGTFWTFIGAELQALDPERVRVTLSVQPHHLNTIGLLHGGVSATLLDSAMGLVGMAARPDDTVVTTNLHLHYLAPVKRGTVTVTAEIVHSSRKLITAQGHIYDEQGALCTFGTGTFRVLDRKAP</sequence>
<dbReference type="InterPro" id="IPR003736">
    <property type="entry name" value="PAAI_dom"/>
</dbReference>
<reference evidence="4 5" key="1">
    <citation type="submission" date="2024-04" db="EMBL/GenBank/DDBJ databases">
        <title>draft genome sequnece of Paenibacillus filicis.</title>
        <authorList>
            <person name="Kim D.-U."/>
        </authorList>
    </citation>
    <scope>NUCLEOTIDE SEQUENCE [LARGE SCALE GENOMIC DNA]</scope>
    <source>
        <strain evidence="4 5">KACC14197</strain>
    </source>
</reference>
<dbReference type="SUPFAM" id="SSF54637">
    <property type="entry name" value="Thioesterase/thiol ester dehydrase-isomerase"/>
    <property type="match status" value="1"/>
</dbReference>
<dbReference type="InterPro" id="IPR029069">
    <property type="entry name" value="HotDog_dom_sf"/>
</dbReference>
<dbReference type="CDD" id="cd03443">
    <property type="entry name" value="PaaI_thioesterase"/>
    <property type="match status" value="1"/>
</dbReference>
<accession>A0ABU9DLU6</accession>
<proteinExistence type="inferred from homology"/>
<dbReference type="PANTHER" id="PTHR21660:SF1">
    <property type="entry name" value="ACYL-COENZYME A THIOESTERASE 13"/>
    <property type="match status" value="1"/>
</dbReference>
<dbReference type="PANTHER" id="PTHR21660">
    <property type="entry name" value="THIOESTERASE SUPERFAMILY MEMBER-RELATED"/>
    <property type="match status" value="1"/>
</dbReference>
<protein>
    <submittedName>
        <fullName evidence="4">PaaI family thioesterase</fullName>
        <ecNumber evidence="4">3.1.2.-</ecNumber>
    </submittedName>
</protein>
<keyword evidence="5" id="KW-1185">Reference proteome</keyword>
<evidence type="ECO:0000313" key="4">
    <source>
        <dbReference type="EMBL" id="MEK8129192.1"/>
    </source>
</evidence>
<dbReference type="EC" id="3.1.2.-" evidence="4"/>
<comment type="similarity">
    <text evidence="1">Belongs to the thioesterase PaaI family.</text>
</comment>
<comment type="caution">
    <text evidence="4">The sequence shown here is derived from an EMBL/GenBank/DDBJ whole genome shotgun (WGS) entry which is preliminary data.</text>
</comment>
<dbReference type="InterPro" id="IPR039298">
    <property type="entry name" value="ACOT13"/>
</dbReference>
<name>A0ABU9DLU6_9BACL</name>
<dbReference type="InterPro" id="IPR006683">
    <property type="entry name" value="Thioestr_dom"/>
</dbReference>
<gene>
    <name evidence="4" type="ORF">WMW72_14900</name>
</gene>
<organism evidence="4 5">
    <name type="scientific">Paenibacillus filicis</name>
    <dbReference type="NCBI Taxonomy" id="669464"/>
    <lineage>
        <taxon>Bacteria</taxon>
        <taxon>Bacillati</taxon>
        <taxon>Bacillota</taxon>
        <taxon>Bacilli</taxon>
        <taxon>Bacillales</taxon>
        <taxon>Paenibacillaceae</taxon>
        <taxon>Paenibacillus</taxon>
    </lineage>
</organism>
<dbReference type="Proteomes" id="UP001469365">
    <property type="component" value="Unassembled WGS sequence"/>
</dbReference>
<evidence type="ECO:0000256" key="2">
    <source>
        <dbReference type="ARBA" id="ARBA00022801"/>
    </source>
</evidence>
<dbReference type="Pfam" id="PF03061">
    <property type="entry name" value="4HBT"/>
    <property type="match status" value="1"/>
</dbReference>
<dbReference type="EMBL" id="JBBPCC010000009">
    <property type="protein sequence ID" value="MEK8129192.1"/>
    <property type="molecule type" value="Genomic_DNA"/>
</dbReference>
<keyword evidence="2 4" id="KW-0378">Hydrolase</keyword>
<dbReference type="Gene3D" id="3.10.129.10">
    <property type="entry name" value="Hotdog Thioesterase"/>
    <property type="match status" value="1"/>
</dbReference>
<evidence type="ECO:0000256" key="1">
    <source>
        <dbReference type="ARBA" id="ARBA00008324"/>
    </source>
</evidence>
<dbReference type="NCBIfam" id="TIGR00369">
    <property type="entry name" value="unchar_dom_1"/>
    <property type="match status" value="1"/>
</dbReference>
<dbReference type="GO" id="GO:0016787">
    <property type="term" value="F:hydrolase activity"/>
    <property type="evidence" value="ECO:0007669"/>
    <property type="project" value="UniProtKB-KW"/>
</dbReference>
<dbReference type="RefSeq" id="WP_341416296.1">
    <property type="nucleotide sequence ID" value="NZ_JBBPCC010000009.1"/>
</dbReference>
<evidence type="ECO:0000259" key="3">
    <source>
        <dbReference type="Pfam" id="PF03061"/>
    </source>
</evidence>